<comment type="caution">
    <text evidence="1">The sequence shown here is derived from an EMBL/GenBank/DDBJ whole genome shotgun (WGS) entry which is preliminary data.</text>
</comment>
<reference evidence="1" key="1">
    <citation type="submission" date="2020-04" db="EMBL/GenBank/DDBJ databases">
        <authorList>
            <person name="Alioto T."/>
            <person name="Alioto T."/>
            <person name="Gomez Garrido J."/>
        </authorList>
    </citation>
    <scope>NUCLEOTIDE SEQUENCE</scope>
    <source>
        <strain evidence="1">A484AB</strain>
    </source>
</reference>
<name>A0A7D9KY88_PARCT</name>
<dbReference type="Proteomes" id="UP001152795">
    <property type="component" value="Unassembled WGS sequence"/>
</dbReference>
<dbReference type="EMBL" id="CACRXK020011808">
    <property type="protein sequence ID" value="CAB4022106.1"/>
    <property type="molecule type" value="Genomic_DNA"/>
</dbReference>
<evidence type="ECO:0000313" key="1">
    <source>
        <dbReference type="EMBL" id="CAB4022106.1"/>
    </source>
</evidence>
<gene>
    <name evidence="1" type="ORF">PACLA_8A056043</name>
</gene>
<feature type="non-terminal residue" evidence="1">
    <location>
        <position position="1"/>
    </location>
</feature>
<keyword evidence="2" id="KW-1185">Reference proteome</keyword>
<dbReference type="AlphaFoldDB" id="A0A7D9KY88"/>
<proteinExistence type="predicted"/>
<accession>A0A7D9KY88</accession>
<evidence type="ECO:0000313" key="2">
    <source>
        <dbReference type="Proteomes" id="UP001152795"/>
    </source>
</evidence>
<protein>
    <submittedName>
        <fullName evidence="1">Uncharacterized protein</fullName>
    </submittedName>
</protein>
<organism evidence="1 2">
    <name type="scientific">Paramuricea clavata</name>
    <name type="common">Red gorgonian</name>
    <name type="synonym">Violescent sea-whip</name>
    <dbReference type="NCBI Taxonomy" id="317549"/>
    <lineage>
        <taxon>Eukaryota</taxon>
        <taxon>Metazoa</taxon>
        <taxon>Cnidaria</taxon>
        <taxon>Anthozoa</taxon>
        <taxon>Octocorallia</taxon>
        <taxon>Malacalcyonacea</taxon>
        <taxon>Plexauridae</taxon>
        <taxon>Paramuricea</taxon>
    </lineage>
</organism>
<sequence>FVIRKHSKTIYEQSRNESSESDILLASSNVDYAPEAGVSLSCETSEAEDFEEDVGTGSCSSQNTEVTEQLKKKVAKKKCGRKLEAEVPLVILRE</sequence>